<dbReference type="OrthoDB" id="570299at2"/>
<reference evidence="1 2" key="1">
    <citation type="submission" date="2019-11" db="EMBL/GenBank/DDBJ databases">
        <authorList>
            <person name="Holert J."/>
        </authorList>
    </citation>
    <scope>NUCLEOTIDE SEQUENCE [LARGE SCALE GENOMIC DNA]</scope>
    <source>
        <strain evidence="1">SB11_3</strain>
    </source>
</reference>
<proteinExistence type="predicted"/>
<dbReference type="InterPro" id="IPR026368">
    <property type="entry name" value="SWIM_PBPRA1643"/>
</dbReference>
<dbReference type="PANTHER" id="PTHR33747:SF1">
    <property type="entry name" value="ADENYLATE CYCLASE-ASSOCIATED CAP C-TERMINAL DOMAIN-CONTAINING PROTEIN"/>
    <property type="match status" value="1"/>
</dbReference>
<dbReference type="EMBL" id="CACSIO010000034">
    <property type="protein sequence ID" value="CAA0118245.1"/>
    <property type="molecule type" value="Genomic_DNA"/>
</dbReference>
<dbReference type="AlphaFoldDB" id="A0A5S9QJR5"/>
<dbReference type="Proteomes" id="UP000441399">
    <property type="component" value="Unassembled WGS sequence"/>
</dbReference>
<dbReference type="PANTHER" id="PTHR33747">
    <property type="entry name" value="UPF0225 PROTEIN SCO1677"/>
    <property type="match status" value="1"/>
</dbReference>
<sequence length="114" mass="12317">MSDKFFFKGRQDARVNHTEYGYETKASHKAGSKKYPLELVVTSEERLQEVNAMLSEAGLYGDVSIDSSEGAAESIDALTALMNKKGTVVKSAPTPSRNDPCSCGSGKKFKKCCG</sequence>
<organism evidence="1 2">
    <name type="scientific">BD1-7 clade bacterium</name>
    <dbReference type="NCBI Taxonomy" id="2029982"/>
    <lineage>
        <taxon>Bacteria</taxon>
        <taxon>Pseudomonadati</taxon>
        <taxon>Pseudomonadota</taxon>
        <taxon>Gammaproteobacteria</taxon>
        <taxon>Cellvibrionales</taxon>
        <taxon>Spongiibacteraceae</taxon>
        <taxon>BD1-7 clade</taxon>
    </lineage>
</organism>
<evidence type="ECO:0000313" key="2">
    <source>
        <dbReference type="Proteomes" id="UP000441399"/>
    </source>
</evidence>
<gene>
    <name evidence="1" type="ORF">OPDIPICF_02065</name>
</gene>
<evidence type="ECO:0000313" key="1">
    <source>
        <dbReference type="EMBL" id="CAA0118245.1"/>
    </source>
</evidence>
<dbReference type="Gene3D" id="3.10.450.50">
    <property type="match status" value="1"/>
</dbReference>
<dbReference type="Pfam" id="PF02810">
    <property type="entry name" value="SEC-C"/>
    <property type="match status" value="1"/>
</dbReference>
<dbReference type="NCBIfam" id="TIGR04102">
    <property type="entry name" value="SWIM_PBPRA1643"/>
    <property type="match status" value="1"/>
</dbReference>
<accession>A0A5S9QJR5</accession>
<protein>
    <recommendedName>
        <fullName evidence="3">Protein translocase subunit SecA</fullName>
    </recommendedName>
</protein>
<keyword evidence="2" id="KW-1185">Reference proteome</keyword>
<name>A0A5S9QJR5_9GAMM</name>
<evidence type="ECO:0008006" key="3">
    <source>
        <dbReference type="Google" id="ProtNLM"/>
    </source>
</evidence>
<dbReference type="InterPro" id="IPR004027">
    <property type="entry name" value="SEC_C_motif"/>
</dbReference>
<dbReference type="SUPFAM" id="SSF103642">
    <property type="entry name" value="Sec-C motif"/>
    <property type="match status" value="1"/>
</dbReference>